<protein>
    <submittedName>
        <fullName evidence="2">GNAT family N-acetyltransferase</fullName>
        <ecNumber evidence="2">2.3.1.-</ecNumber>
    </submittedName>
</protein>
<keyword evidence="2" id="KW-0808">Transferase</keyword>
<dbReference type="Pfam" id="PF14268">
    <property type="entry name" value="YoaP"/>
    <property type="match status" value="1"/>
</dbReference>
<dbReference type="GO" id="GO:0016747">
    <property type="term" value="F:acyltransferase activity, transferring groups other than amino-acyl groups"/>
    <property type="evidence" value="ECO:0007669"/>
    <property type="project" value="InterPro"/>
</dbReference>
<evidence type="ECO:0000259" key="1">
    <source>
        <dbReference type="PROSITE" id="PS51186"/>
    </source>
</evidence>
<dbReference type="Proteomes" id="UP000321408">
    <property type="component" value="Chromosome"/>
</dbReference>
<dbReference type="EC" id="2.3.1.-" evidence="2"/>
<dbReference type="GeneID" id="41331233"/>
<accession>A0A5B9DDV3</accession>
<dbReference type="InterPro" id="IPR036249">
    <property type="entry name" value="Thioredoxin-like_sf"/>
</dbReference>
<evidence type="ECO:0000313" key="2">
    <source>
        <dbReference type="EMBL" id="QEE17428.1"/>
    </source>
</evidence>
<dbReference type="KEGG" id="psyt:DSAG12_03265"/>
<dbReference type="AlphaFoldDB" id="A0A5B9DDV3"/>
<gene>
    <name evidence="2" type="ORF">DSAG12_03265</name>
</gene>
<dbReference type="PROSITE" id="PS51186">
    <property type="entry name" value="GNAT"/>
    <property type="match status" value="1"/>
</dbReference>
<proteinExistence type="predicted"/>
<dbReference type="EMBL" id="CP042905">
    <property type="protein sequence ID" value="QEE17428.1"/>
    <property type="molecule type" value="Genomic_DNA"/>
</dbReference>
<reference evidence="2 3" key="2">
    <citation type="journal article" date="2024" name="Int. J. Syst. Evol. Microbiol.">
        <title>Promethearchaeum syntrophicum gen. nov., sp. nov., an anaerobic, obligately syntrophic archaeon, the first isolate of the lineage 'Asgard' archaea, and proposal of the new archaeal phylum Promethearchaeota phyl. nov. and kingdom Promethearchaeati regn. nov.</title>
        <authorList>
            <person name="Imachi H."/>
            <person name="Nobu M.K."/>
            <person name="Kato S."/>
            <person name="Takaki Y."/>
            <person name="Miyazaki M."/>
            <person name="Miyata M."/>
            <person name="Ogawara M."/>
            <person name="Saito Y."/>
            <person name="Sakai S."/>
            <person name="Tahara Y.O."/>
            <person name="Takano Y."/>
            <person name="Tasumi E."/>
            <person name="Uematsu K."/>
            <person name="Yoshimura T."/>
            <person name="Itoh T."/>
            <person name="Ohkuma M."/>
            <person name="Takai K."/>
        </authorList>
    </citation>
    <scope>NUCLEOTIDE SEQUENCE [LARGE SCALE GENOMIC DNA]</scope>
    <source>
        <strain evidence="2 3">MK-D1</strain>
    </source>
</reference>
<feature type="domain" description="N-acetyltransferase" evidence="1">
    <location>
        <begin position="5"/>
        <end position="156"/>
    </location>
</feature>
<dbReference type="InterPro" id="IPR000182">
    <property type="entry name" value="GNAT_dom"/>
</dbReference>
<dbReference type="Pfam" id="PF00583">
    <property type="entry name" value="Acetyltransf_1"/>
    <property type="match status" value="1"/>
</dbReference>
<name>A0A5B9DDV3_9ARCH</name>
<dbReference type="SUPFAM" id="SSF52833">
    <property type="entry name" value="Thioredoxin-like"/>
    <property type="match status" value="1"/>
</dbReference>
<dbReference type="InterPro" id="IPR025685">
    <property type="entry name" value="YoaP-like_dom"/>
</dbReference>
<keyword evidence="2" id="KW-0012">Acyltransferase</keyword>
<organism evidence="2 3">
    <name type="scientific">Promethearchaeum syntrophicum</name>
    <dbReference type="NCBI Taxonomy" id="2594042"/>
    <lineage>
        <taxon>Archaea</taxon>
        <taxon>Promethearchaeati</taxon>
        <taxon>Promethearchaeota</taxon>
        <taxon>Promethearchaeia</taxon>
        <taxon>Promethearchaeales</taxon>
        <taxon>Promethearchaeaceae</taxon>
        <taxon>Promethearchaeum</taxon>
    </lineage>
</organism>
<reference evidence="2 3" key="1">
    <citation type="journal article" date="2020" name="Nature">
        <title>Isolation of an archaeon at the prokaryote-eukaryote interface.</title>
        <authorList>
            <person name="Imachi H."/>
            <person name="Nobu M.K."/>
            <person name="Nakahara N."/>
            <person name="Morono Y."/>
            <person name="Ogawara M."/>
            <person name="Takaki Y."/>
            <person name="Takano Y."/>
            <person name="Uematsu K."/>
            <person name="Ikuta T."/>
            <person name="Ito M."/>
            <person name="Matsui Y."/>
            <person name="Miyazaki M."/>
            <person name="Murata K."/>
            <person name="Saito Y."/>
            <person name="Sakai S."/>
            <person name="Song C."/>
            <person name="Tasumi E."/>
            <person name="Yamanaka Y."/>
            <person name="Yamaguchi T."/>
            <person name="Kamagata Y."/>
            <person name="Tamaki H."/>
            <person name="Takai K."/>
        </authorList>
    </citation>
    <scope>NUCLEOTIDE SEQUENCE [LARGE SCALE GENOMIC DNA]</scope>
    <source>
        <strain evidence="2 3">MK-D1</strain>
    </source>
</reference>
<evidence type="ECO:0000313" key="3">
    <source>
        <dbReference type="Proteomes" id="UP000321408"/>
    </source>
</evidence>
<sequence length="258" mass="29777">MAKIIEINLENLQDYDLFCKKSQKNKPGYRNKEAWAKKRFKEGMKIQLLHVEETKGYTSRGFIEYIPGEFTWRGIIAPEYMVIHCVWVVGRQKGKGYGSQLVQKCIDDAKSLGKIGVAVVVTNRTWMAKKAIFEKMGFSVVDEYPPHMELMVFKFSKKSPNPYFVPESEKKFGDHLPAPEKKGITLYFANQCPYMVGLQDQLKEVAKELSIPYKEIPIDTVEKARACPHPYGTCAIYHDGKFLTYTYETKKKFIKMIS</sequence>
<dbReference type="SUPFAM" id="SSF55729">
    <property type="entry name" value="Acyl-CoA N-acyltransferases (Nat)"/>
    <property type="match status" value="1"/>
</dbReference>
<dbReference type="InterPro" id="IPR016181">
    <property type="entry name" value="Acyl_CoA_acyltransferase"/>
</dbReference>
<dbReference type="Gene3D" id="3.40.630.30">
    <property type="match status" value="1"/>
</dbReference>
<dbReference type="CDD" id="cd04301">
    <property type="entry name" value="NAT_SF"/>
    <property type="match status" value="1"/>
</dbReference>
<dbReference type="OrthoDB" id="38613at2157"/>
<dbReference type="RefSeq" id="WP_147664321.1">
    <property type="nucleotide sequence ID" value="NZ_CP042905.2"/>
</dbReference>
<keyword evidence="3" id="KW-1185">Reference proteome</keyword>